<reference evidence="2" key="3">
    <citation type="submission" date="2020-12" db="UniProtKB">
        <authorList>
            <consortium name="EnsemblPlants"/>
        </authorList>
    </citation>
    <scope>IDENTIFICATION</scope>
</reference>
<evidence type="ECO:0000313" key="3">
    <source>
        <dbReference type="Proteomes" id="UP000006727"/>
    </source>
</evidence>
<dbReference type="EnsemblPlants" id="Pp3c10_23510V3.1">
    <property type="protein sequence ID" value="PAC:32899955.CDS.1"/>
    <property type="gene ID" value="Pp3c10_23510"/>
</dbReference>
<gene>
    <name evidence="1" type="ORF">PHYPA_014289</name>
</gene>
<evidence type="ECO:0000313" key="2">
    <source>
        <dbReference type="EnsemblPlants" id="PAC:32899955.CDS.1"/>
    </source>
</evidence>
<reference evidence="1 3" key="2">
    <citation type="journal article" date="2018" name="Plant J.">
        <title>The Physcomitrella patens chromosome-scale assembly reveals moss genome structure and evolution.</title>
        <authorList>
            <person name="Lang D."/>
            <person name="Ullrich K.K."/>
            <person name="Murat F."/>
            <person name="Fuchs J."/>
            <person name="Jenkins J."/>
            <person name="Haas F.B."/>
            <person name="Piednoel M."/>
            <person name="Gundlach H."/>
            <person name="Van Bel M."/>
            <person name="Meyberg R."/>
            <person name="Vives C."/>
            <person name="Morata J."/>
            <person name="Symeonidi A."/>
            <person name="Hiss M."/>
            <person name="Muchero W."/>
            <person name="Kamisugi Y."/>
            <person name="Saleh O."/>
            <person name="Blanc G."/>
            <person name="Decker E.L."/>
            <person name="van Gessel N."/>
            <person name="Grimwood J."/>
            <person name="Hayes R.D."/>
            <person name="Graham S.W."/>
            <person name="Gunter L.E."/>
            <person name="McDaniel S.F."/>
            <person name="Hoernstein S.N.W."/>
            <person name="Larsson A."/>
            <person name="Li F.W."/>
            <person name="Perroud P.F."/>
            <person name="Phillips J."/>
            <person name="Ranjan P."/>
            <person name="Rokshar D.S."/>
            <person name="Rothfels C.J."/>
            <person name="Schneider L."/>
            <person name="Shu S."/>
            <person name="Stevenson D.W."/>
            <person name="Thummler F."/>
            <person name="Tillich M."/>
            <person name="Villarreal Aguilar J.C."/>
            <person name="Widiez T."/>
            <person name="Wong G.K."/>
            <person name="Wymore A."/>
            <person name="Zhang Y."/>
            <person name="Zimmer A.D."/>
            <person name="Quatrano R.S."/>
            <person name="Mayer K.F.X."/>
            <person name="Goodstein D."/>
            <person name="Casacuberta J.M."/>
            <person name="Vandepoele K."/>
            <person name="Reski R."/>
            <person name="Cuming A.C."/>
            <person name="Tuskan G.A."/>
            <person name="Maumus F."/>
            <person name="Salse J."/>
            <person name="Schmutz J."/>
            <person name="Rensing S.A."/>
        </authorList>
    </citation>
    <scope>NUCLEOTIDE SEQUENCE [LARGE SCALE GENOMIC DNA]</scope>
    <source>
        <strain evidence="2 3">cv. Gransden 2004</strain>
    </source>
</reference>
<dbReference type="EnsemblPlants" id="Pp3c10_23510V3.2">
    <property type="protein sequence ID" value="PAC:32899956.CDS.1"/>
    <property type="gene ID" value="Pp3c10_23510"/>
</dbReference>
<evidence type="ECO:0000313" key="1">
    <source>
        <dbReference type="EMBL" id="PNR47169.1"/>
    </source>
</evidence>
<protein>
    <submittedName>
        <fullName evidence="1 2">Uncharacterized protein</fullName>
    </submittedName>
</protein>
<name>A0A2K1K067_PHYPA</name>
<dbReference type="Gramene" id="Pp3c10_23510V3.1">
    <property type="protein sequence ID" value="PAC:32899955.CDS.1"/>
    <property type="gene ID" value="Pp3c10_23510"/>
</dbReference>
<dbReference type="AlphaFoldDB" id="A0A2K1K067"/>
<keyword evidence="3" id="KW-1185">Reference proteome</keyword>
<dbReference type="Proteomes" id="UP000006727">
    <property type="component" value="Chromosome 10"/>
</dbReference>
<proteinExistence type="predicted"/>
<organism evidence="1">
    <name type="scientific">Physcomitrium patens</name>
    <name type="common">Spreading-leaved earth moss</name>
    <name type="synonym">Physcomitrella patens</name>
    <dbReference type="NCBI Taxonomy" id="3218"/>
    <lineage>
        <taxon>Eukaryota</taxon>
        <taxon>Viridiplantae</taxon>
        <taxon>Streptophyta</taxon>
        <taxon>Embryophyta</taxon>
        <taxon>Bryophyta</taxon>
        <taxon>Bryophytina</taxon>
        <taxon>Bryopsida</taxon>
        <taxon>Funariidae</taxon>
        <taxon>Funariales</taxon>
        <taxon>Funariaceae</taxon>
        <taxon>Physcomitrium</taxon>
    </lineage>
</organism>
<dbReference type="EMBL" id="ABEU02000010">
    <property type="protein sequence ID" value="PNR47169.1"/>
    <property type="molecule type" value="Genomic_DNA"/>
</dbReference>
<dbReference type="InParanoid" id="A0A2K1K067"/>
<reference evidence="1 3" key="1">
    <citation type="journal article" date="2008" name="Science">
        <title>The Physcomitrella genome reveals evolutionary insights into the conquest of land by plants.</title>
        <authorList>
            <person name="Rensing S."/>
            <person name="Lang D."/>
            <person name="Zimmer A."/>
            <person name="Terry A."/>
            <person name="Salamov A."/>
            <person name="Shapiro H."/>
            <person name="Nishiyama T."/>
            <person name="Perroud P.-F."/>
            <person name="Lindquist E."/>
            <person name="Kamisugi Y."/>
            <person name="Tanahashi T."/>
            <person name="Sakakibara K."/>
            <person name="Fujita T."/>
            <person name="Oishi K."/>
            <person name="Shin-I T."/>
            <person name="Kuroki Y."/>
            <person name="Toyoda A."/>
            <person name="Suzuki Y."/>
            <person name="Hashimoto A."/>
            <person name="Yamaguchi K."/>
            <person name="Sugano A."/>
            <person name="Kohara Y."/>
            <person name="Fujiyama A."/>
            <person name="Anterola A."/>
            <person name="Aoki S."/>
            <person name="Ashton N."/>
            <person name="Barbazuk W.B."/>
            <person name="Barker E."/>
            <person name="Bennetzen J."/>
            <person name="Bezanilla M."/>
            <person name="Blankenship R."/>
            <person name="Cho S.H."/>
            <person name="Dutcher S."/>
            <person name="Estelle M."/>
            <person name="Fawcett J.A."/>
            <person name="Gundlach H."/>
            <person name="Hanada K."/>
            <person name="Heyl A."/>
            <person name="Hicks K.A."/>
            <person name="Hugh J."/>
            <person name="Lohr M."/>
            <person name="Mayer K."/>
            <person name="Melkozernov A."/>
            <person name="Murata T."/>
            <person name="Nelson D."/>
            <person name="Pils B."/>
            <person name="Prigge M."/>
            <person name="Reiss B."/>
            <person name="Renner T."/>
            <person name="Rombauts S."/>
            <person name="Rushton P."/>
            <person name="Sanderfoot A."/>
            <person name="Schween G."/>
            <person name="Shiu S.-H."/>
            <person name="Stueber K."/>
            <person name="Theodoulou F.L."/>
            <person name="Tu H."/>
            <person name="Van de Peer Y."/>
            <person name="Verrier P.J."/>
            <person name="Waters E."/>
            <person name="Wood A."/>
            <person name="Yang L."/>
            <person name="Cove D."/>
            <person name="Cuming A."/>
            <person name="Hasebe M."/>
            <person name="Lucas S."/>
            <person name="Mishler D.B."/>
            <person name="Reski R."/>
            <person name="Grigoriev I."/>
            <person name="Quatrano R.S."/>
            <person name="Boore J.L."/>
        </authorList>
    </citation>
    <scope>NUCLEOTIDE SEQUENCE [LARGE SCALE GENOMIC DNA]</scope>
    <source>
        <strain evidence="2 3">cv. Gransden 2004</strain>
    </source>
</reference>
<accession>A0A2K1K067</accession>
<dbReference type="Gramene" id="Pp3c10_23510V3.2">
    <property type="protein sequence ID" value="PAC:32899956.CDS.1"/>
    <property type="gene ID" value="Pp3c10_23510"/>
</dbReference>
<sequence>MELRAMKEKPLLVTNYKDQTCDLNKKVAMVKRRTLRKQTIWCCDSNLSFWLDWLSIYLL</sequence>